<evidence type="ECO:0000256" key="1">
    <source>
        <dbReference type="SAM" id="MobiDB-lite"/>
    </source>
</evidence>
<accession>A0A383TBL7</accession>
<proteinExistence type="predicted"/>
<feature type="region of interest" description="Disordered" evidence="1">
    <location>
        <begin position="1"/>
        <end position="30"/>
    </location>
</feature>
<dbReference type="Proteomes" id="UP000262072">
    <property type="component" value="Unassembled WGS sequence"/>
</dbReference>
<protein>
    <submittedName>
        <fullName evidence="2">Uncharacterized protein</fullName>
    </submittedName>
</protein>
<evidence type="ECO:0000313" key="2">
    <source>
        <dbReference type="EMBL" id="SYZ77740.1"/>
    </source>
</evidence>
<gene>
    <name evidence="2" type="ORF">TART1_0510</name>
</gene>
<dbReference type="EMBL" id="UNRR01000007">
    <property type="protein sequence ID" value="SYZ77740.1"/>
    <property type="molecule type" value="Genomic_DNA"/>
</dbReference>
<reference evidence="3" key="1">
    <citation type="submission" date="2018-05" db="EMBL/GenBank/DDBJ databases">
        <authorList>
            <person name="Strepis N."/>
        </authorList>
    </citation>
    <scope>NUCLEOTIDE SEQUENCE [LARGE SCALE GENOMIC DNA]</scope>
</reference>
<dbReference type="AlphaFoldDB" id="A0A383TBL7"/>
<feature type="compositionally biased region" description="Polar residues" evidence="1">
    <location>
        <begin position="10"/>
        <end position="24"/>
    </location>
</feature>
<organism evidence="2 3">
    <name type="scientific">Trichococcus shcherbakoviae</name>
    <dbReference type="NCBI Taxonomy" id="2094020"/>
    <lineage>
        <taxon>Bacteria</taxon>
        <taxon>Bacillati</taxon>
        <taxon>Bacillota</taxon>
        <taxon>Bacilli</taxon>
        <taxon>Lactobacillales</taxon>
        <taxon>Carnobacteriaceae</taxon>
        <taxon>Trichococcus</taxon>
    </lineage>
</organism>
<sequence>MRNVGVGSPDLNQNRLFPNENANCYQKRLE</sequence>
<name>A0A383TBL7_9LACT</name>
<evidence type="ECO:0000313" key="3">
    <source>
        <dbReference type="Proteomes" id="UP000262072"/>
    </source>
</evidence>